<keyword evidence="7 10" id="KW-0472">Membrane</keyword>
<dbReference type="eggNOG" id="KOG0254">
    <property type="taxonomic scope" value="Eukaryota"/>
</dbReference>
<dbReference type="FunFam" id="1.20.1720.10:FF:000012">
    <property type="entry name" value="MFS toxin efflux pump (AflT)"/>
    <property type="match status" value="1"/>
</dbReference>
<feature type="compositionally biased region" description="Basic and acidic residues" evidence="9">
    <location>
        <begin position="1"/>
        <end position="11"/>
    </location>
</feature>
<evidence type="ECO:0000256" key="6">
    <source>
        <dbReference type="ARBA" id="ARBA00022989"/>
    </source>
</evidence>
<evidence type="ECO:0000259" key="11">
    <source>
        <dbReference type="PROSITE" id="PS50850"/>
    </source>
</evidence>
<evidence type="ECO:0000256" key="5">
    <source>
        <dbReference type="ARBA" id="ARBA00022692"/>
    </source>
</evidence>
<feature type="transmembrane region" description="Helical" evidence="10">
    <location>
        <begin position="335"/>
        <end position="355"/>
    </location>
</feature>
<dbReference type="Pfam" id="PF07690">
    <property type="entry name" value="MFS_1"/>
    <property type="match status" value="1"/>
</dbReference>
<dbReference type="InParanoid" id="K1X9A7"/>
<organism evidence="12 13">
    <name type="scientific">Marssonina brunnea f. sp. multigermtubi (strain MB_m1)</name>
    <name type="common">Marssonina leaf spot fungus</name>
    <dbReference type="NCBI Taxonomy" id="1072389"/>
    <lineage>
        <taxon>Eukaryota</taxon>
        <taxon>Fungi</taxon>
        <taxon>Dikarya</taxon>
        <taxon>Ascomycota</taxon>
        <taxon>Pezizomycotina</taxon>
        <taxon>Leotiomycetes</taxon>
        <taxon>Helotiales</taxon>
        <taxon>Drepanopezizaceae</taxon>
        <taxon>Drepanopeziza</taxon>
    </lineage>
</organism>
<dbReference type="FunFam" id="1.20.1250.20:FF:000489">
    <property type="entry name" value="MFS general substrate transporter"/>
    <property type="match status" value="1"/>
</dbReference>
<evidence type="ECO:0000256" key="10">
    <source>
        <dbReference type="SAM" id="Phobius"/>
    </source>
</evidence>
<feature type="transmembrane region" description="Helical" evidence="10">
    <location>
        <begin position="146"/>
        <end position="166"/>
    </location>
</feature>
<keyword evidence="3" id="KW-0813">Transport</keyword>
<evidence type="ECO:0000313" key="13">
    <source>
        <dbReference type="Proteomes" id="UP000006753"/>
    </source>
</evidence>
<evidence type="ECO:0000256" key="2">
    <source>
        <dbReference type="ARBA" id="ARBA00007520"/>
    </source>
</evidence>
<dbReference type="HOGENOM" id="CLU_000960_22_1_1"/>
<dbReference type="PANTHER" id="PTHR23501">
    <property type="entry name" value="MAJOR FACILITATOR SUPERFAMILY"/>
    <property type="match status" value="1"/>
</dbReference>
<feature type="transmembrane region" description="Helical" evidence="10">
    <location>
        <begin position="463"/>
        <end position="481"/>
    </location>
</feature>
<dbReference type="EMBL" id="JH921437">
    <property type="protein sequence ID" value="EKD17328.1"/>
    <property type="molecule type" value="Genomic_DNA"/>
</dbReference>
<feature type="transmembrane region" description="Helical" evidence="10">
    <location>
        <begin position="376"/>
        <end position="397"/>
    </location>
</feature>
<keyword evidence="6 10" id="KW-1133">Transmembrane helix</keyword>
<comment type="similarity">
    <text evidence="2">Belongs to the major facilitator superfamily. TCR/Tet family.</text>
</comment>
<feature type="transmembrane region" description="Helical" evidence="10">
    <location>
        <begin position="409"/>
        <end position="432"/>
    </location>
</feature>
<dbReference type="CDD" id="cd17502">
    <property type="entry name" value="MFS_Azr1_MDR_like"/>
    <property type="match status" value="1"/>
</dbReference>
<feature type="transmembrane region" description="Helical" evidence="10">
    <location>
        <begin position="302"/>
        <end position="323"/>
    </location>
</feature>
<dbReference type="PANTHER" id="PTHR23501:SF199">
    <property type="entry name" value="MFS EFFLUX TRANSPORTER INPD-RELATED"/>
    <property type="match status" value="1"/>
</dbReference>
<keyword evidence="4" id="KW-1003">Cell membrane</keyword>
<evidence type="ECO:0000256" key="8">
    <source>
        <dbReference type="ARBA" id="ARBA00023180"/>
    </source>
</evidence>
<accession>K1X9A7</accession>
<protein>
    <submittedName>
        <fullName evidence="12">DHA14-like major facilitator</fullName>
    </submittedName>
</protein>
<dbReference type="FunCoup" id="K1X9A7">
    <property type="interactions" value="61"/>
</dbReference>
<dbReference type="Proteomes" id="UP000006753">
    <property type="component" value="Unassembled WGS sequence"/>
</dbReference>
<keyword evidence="13" id="KW-1185">Reference proteome</keyword>
<dbReference type="AlphaFoldDB" id="K1X9A7"/>
<dbReference type="InterPro" id="IPR036259">
    <property type="entry name" value="MFS_trans_sf"/>
</dbReference>
<dbReference type="PROSITE" id="PS50850">
    <property type="entry name" value="MFS"/>
    <property type="match status" value="1"/>
</dbReference>
<feature type="transmembrane region" description="Helical" evidence="10">
    <location>
        <begin position="231"/>
        <end position="250"/>
    </location>
</feature>
<evidence type="ECO:0000256" key="3">
    <source>
        <dbReference type="ARBA" id="ARBA00022448"/>
    </source>
</evidence>
<evidence type="ECO:0000256" key="7">
    <source>
        <dbReference type="ARBA" id="ARBA00023136"/>
    </source>
</evidence>
<feature type="transmembrane region" description="Helical" evidence="10">
    <location>
        <begin position="262"/>
        <end position="282"/>
    </location>
</feature>
<dbReference type="Gene3D" id="1.20.1250.20">
    <property type="entry name" value="MFS general substrate transporter like domains"/>
    <property type="match status" value="2"/>
</dbReference>
<feature type="transmembrane region" description="Helical" evidence="10">
    <location>
        <begin position="575"/>
        <end position="594"/>
    </location>
</feature>
<gene>
    <name evidence="12" type="ORF">MBM_04905</name>
</gene>
<keyword evidence="5 10" id="KW-0812">Transmembrane</keyword>
<name>K1X9A7_MARBU</name>
<dbReference type="GO" id="GO:0005886">
    <property type="term" value="C:plasma membrane"/>
    <property type="evidence" value="ECO:0007669"/>
    <property type="project" value="UniProtKB-SubCell"/>
</dbReference>
<feature type="transmembrane region" description="Helical" evidence="10">
    <location>
        <begin position="439"/>
        <end position="457"/>
    </location>
</feature>
<feature type="transmembrane region" description="Helical" evidence="10">
    <location>
        <begin position="199"/>
        <end position="224"/>
    </location>
</feature>
<feature type="region of interest" description="Disordered" evidence="9">
    <location>
        <begin position="1"/>
        <end position="32"/>
    </location>
</feature>
<sequence>MSDVKAYEMQHEPATASPDDAPSRAETLKSPSTVNFMVHEKAGGEADAAESTAHPNKELSAVNVEDSKADSLTRINTSSEGTEYPTGVKLGLISLALCLRFVYIPPRVEKVIDSRSVFLIALDNTIIATAIPKITDEFHSLPDVGWYGSAYLLTTASFQLLFGKFYTFFSIKYVYLIAIAIFELGSLVCGVAPNSTALIIGRAIAGLGSAGIFSGALIIVAYSVPLVKRPMYSGFIGGMYGIASVAGPLLGGAFTDKATWRWCFYINLPIGAITMLVILFFFKAPHREKAVSGGWKEDIKVFDIYGTAVFLPAIVSLLLALQWGGTQYAWGSWRIILLFVFFGILVIAFIAIQFWKQETATVPPEIMKKRSIWSAAWYSFSIGSMFLLLVYYLPIWFQAVKGASAVKSGIMNIPMVLSLVVVSISSGIGVTLLGYYTPFMLAGTVFAAVGAGLLSTFTPETNHSAWIGYQCIAGIGVGLGLQQPMIAVQAVLDISQVPIGTSIVIFLQTLGGALFVSIGQNVFTNKLVQGLAKYAPSIDPKAVLQIGATSLQSELSAAELPGVKMAYNEALTKSFLVAAAMAAFSIIGSAAIEWKSVKGKKIEMGAA</sequence>
<dbReference type="SUPFAM" id="SSF103473">
    <property type="entry name" value="MFS general substrate transporter"/>
    <property type="match status" value="2"/>
</dbReference>
<dbReference type="InterPro" id="IPR020846">
    <property type="entry name" value="MFS_dom"/>
</dbReference>
<feature type="transmembrane region" description="Helical" evidence="10">
    <location>
        <begin position="173"/>
        <end position="193"/>
    </location>
</feature>
<evidence type="ECO:0000256" key="9">
    <source>
        <dbReference type="SAM" id="MobiDB-lite"/>
    </source>
</evidence>
<dbReference type="KEGG" id="mbe:MBM_04905"/>
<dbReference type="GO" id="GO:0022857">
    <property type="term" value="F:transmembrane transporter activity"/>
    <property type="evidence" value="ECO:0007669"/>
    <property type="project" value="InterPro"/>
</dbReference>
<feature type="domain" description="Major facilitator superfamily (MFS) profile" evidence="11">
    <location>
        <begin position="109"/>
        <end position="597"/>
    </location>
</feature>
<keyword evidence="8" id="KW-0325">Glycoprotein</keyword>
<dbReference type="OrthoDB" id="10021397at2759"/>
<evidence type="ECO:0000313" key="12">
    <source>
        <dbReference type="EMBL" id="EKD17328.1"/>
    </source>
</evidence>
<proteinExistence type="inferred from homology"/>
<reference evidence="12 13" key="1">
    <citation type="journal article" date="2012" name="BMC Genomics">
        <title>Sequencing the genome of Marssonina brunnea reveals fungus-poplar co-evolution.</title>
        <authorList>
            <person name="Zhu S."/>
            <person name="Cao Y.-Z."/>
            <person name="Jiang C."/>
            <person name="Tan B.-Y."/>
            <person name="Wang Z."/>
            <person name="Feng S."/>
            <person name="Zhang L."/>
            <person name="Su X.-H."/>
            <person name="Brejova B."/>
            <person name="Vinar T."/>
            <person name="Xu M."/>
            <person name="Wang M.-X."/>
            <person name="Zhang S.-G."/>
            <person name="Huang M.-R."/>
            <person name="Wu R."/>
            <person name="Zhou Y."/>
        </authorList>
    </citation>
    <scope>NUCLEOTIDE SEQUENCE [LARGE SCALE GENOMIC DNA]</scope>
    <source>
        <strain evidence="12 13">MB_m1</strain>
    </source>
</reference>
<evidence type="ECO:0000256" key="4">
    <source>
        <dbReference type="ARBA" id="ARBA00022475"/>
    </source>
</evidence>
<dbReference type="InterPro" id="IPR011701">
    <property type="entry name" value="MFS"/>
</dbReference>
<comment type="subcellular location">
    <subcellularLocation>
        <location evidence="1">Cell membrane</location>
        <topology evidence="1">Multi-pass membrane protein</topology>
    </subcellularLocation>
</comment>
<dbReference type="OMA" id="GHEKWIG"/>
<dbReference type="FunFam" id="1.20.1250.20:FF:000196">
    <property type="entry name" value="MFS toxin efflux pump (AflT)"/>
    <property type="match status" value="1"/>
</dbReference>
<evidence type="ECO:0000256" key="1">
    <source>
        <dbReference type="ARBA" id="ARBA00004651"/>
    </source>
</evidence>
<feature type="transmembrane region" description="Helical" evidence="10">
    <location>
        <begin position="502"/>
        <end position="523"/>
    </location>
</feature>